<reference evidence="1" key="1">
    <citation type="submission" date="2023-04" db="EMBL/GenBank/DDBJ databases">
        <title>Phytophthora fragariaefolia NBRC 109709.</title>
        <authorList>
            <person name="Ichikawa N."/>
            <person name="Sato H."/>
            <person name="Tonouchi N."/>
        </authorList>
    </citation>
    <scope>NUCLEOTIDE SEQUENCE</scope>
    <source>
        <strain evidence="1">NBRC 109709</strain>
    </source>
</reference>
<dbReference type="AlphaFoldDB" id="A0A9W7D3F8"/>
<dbReference type="PANTHER" id="PTHR33939">
    <property type="entry name" value="PROTEIN CBG22215"/>
    <property type="match status" value="1"/>
</dbReference>
<dbReference type="Proteomes" id="UP001165121">
    <property type="component" value="Unassembled WGS sequence"/>
</dbReference>
<proteinExistence type="predicted"/>
<dbReference type="OrthoDB" id="167119at2759"/>
<dbReference type="EMBL" id="BSXT01004191">
    <property type="protein sequence ID" value="GMF57075.1"/>
    <property type="molecule type" value="Genomic_DNA"/>
</dbReference>
<name>A0A9W7D3F8_9STRA</name>
<keyword evidence="2" id="KW-1185">Reference proteome</keyword>
<accession>A0A9W7D3F8</accession>
<evidence type="ECO:0000313" key="2">
    <source>
        <dbReference type="Proteomes" id="UP001165121"/>
    </source>
</evidence>
<dbReference type="PANTHER" id="PTHR33939:SF1">
    <property type="entry name" value="DUF4371 DOMAIN-CONTAINING PROTEIN"/>
    <property type="match status" value="1"/>
</dbReference>
<comment type="caution">
    <text evidence="1">The sequence shown here is derived from an EMBL/GenBank/DDBJ whole genome shotgun (WGS) entry which is preliminary data.</text>
</comment>
<sequence>MASGKGKRFCIVGAGAVFVKNGKLHAEWVLDSLEYWPSHYTAQDADYHGNFNGNIFNSWFESLCGILQLKYGSCRIHMDGASYHKIQTNAPPPSSAVKAELVSWLRDKIGMGRAAITKREWVGAYKKVQLQKTAYINEAQAAAPAQVPAPTREE</sequence>
<evidence type="ECO:0000313" key="1">
    <source>
        <dbReference type="EMBL" id="GMF57075.1"/>
    </source>
</evidence>
<organism evidence="1 2">
    <name type="scientific">Phytophthora fragariaefolia</name>
    <dbReference type="NCBI Taxonomy" id="1490495"/>
    <lineage>
        <taxon>Eukaryota</taxon>
        <taxon>Sar</taxon>
        <taxon>Stramenopiles</taxon>
        <taxon>Oomycota</taxon>
        <taxon>Peronosporomycetes</taxon>
        <taxon>Peronosporales</taxon>
        <taxon>Peronosporaceae</taxon>
        <taxon>Phytophthora</taxon>
    </lineage>
</organism>
<gene>
    <name evidence="1" type="ORF">Pfra01_002432700</name>
</gene>
<protein>
    <submittedName>
        <fullName evidence="1">Unnamed protein product</fullName>
    </submittedName>
</protein>